<comment type="caution">
    <text evidence="3">The sequence shown here is derived from an EMBL/GenBank/DDBJ whole genome shotgun (WGS) entry which is preliminary data.</text>
</comment>
<accession>A0A226EQ75</accession>
<protein>
    <submittedName>
        <fullName evidence="3">Uncharacterized protein</fullName>
    </submittedName>
</protein>
<feature type="region of interest" description="Disordered" evidence="1">
    <location>
        <begin position="29"/>
        <end position="59"/>
    </location>
</feature>
<keyword evidence="2" id="KW-0472">Membrane</keyword>
<dbReference type="AlphaFoldDB" id="A0A226EQ75"/>
<feature type="transmembrane region" description="Helical" evidence="2">
    <location>
        <begin position="265"/>
        <end position="287"/>
    </location>
</feature>
<evidence type="ECO:0000256" key="2">
    <source>
        <dbReference type="SAM" id="Phobius"/>
    </source>
</evidence>
<dbReference type="EMBL" id="LNIX01000002">
    <property type="protein sequence ID" value="OXA59420.1"/>
    <property type="molecule type" value="Genomic_DNA"/>
</dbReference>
<evidence type="ECO:0000256" key="1">
    <source>
        <dbReference type="SAM" id="MobiDB-lite"/>
    </source>
</evidence>
<keyword evidence="4" id="KW-1185">Reference proteome</keyword>
<evidence type="ECO:0000313" key="4">
    <source>
        <dbReference type="Proteomes" id="UP000198287"/>
    </source>
</evidence>
<name>A0A226EQ75_FOLCA</name>
<gene>
    <name evidence="3" type="ORF">Fcan01_04270</name>
</gene>
<organism evidence="3 4">
    <name type="scientific">Folsomia candida</name>
    <name type="common">Springtail</name>
    <dbReference type="NCBI Taxonomy" id="158441"/>
    <lineage>
        <taxon>Eukaryota</taxon>
        <taxon>Metazoa</taxon>
        <taxon>Ecdysozoa</taxon>
        <taxon>Arthropoda</taxon>
        <taxon>Hexapoda</taxon>
        <taxon>Collembola</taxon>
        <taxon>Entomobryomorpha</taxon>
        <taxon>Isotomoidea</taxon>
        <taxon>Isotomidae</taxon>
        <taxon>Proisotominae</taxon>
        <taxon>Folsomia</taxon>
    </lineage>
</organism>
<keyword evidence="2" id="KW-0812">Transmembrane</keyword>
<evidence type="ECO:0000313" key="3">
    <source>
        <dbReference type="EMBL" id="OXA59420.1"/>
    </source>
</evidence>
<keyword evidence="2" id="KW-1133">Transmembrane helix</keyword>
<feature type="transmembrane region" description="Helical" evidence="2">
    <location>
        <begin position="240"/>
        <end position="259"/>
    </location>
</feature>
<reference evidence="3 4" key="1">
    <citation type="submission" date="2015-12" db="EMBL/GenBank/DDBJ databases">
        <title>The genome of Folsomia candida.</title>
        <authorList>
            <person name="Faddeeva A."/>
            <person name="Derks M.F."/>
            <person name="Anvar Y."/>
            <person name="Smit S."/>
            <person name="Van Straalen N."/>
            <person name="Roelofs D."/>
        </authorList>
    </citation>
    <scope>NUCLEOTIDE SEQUENCE [LARGE SCALE GENOMIC DNA]</scope>
    <source>
        <strain evidence="3 4">VU population</strain>
        <tissue evidence="3">Whole body</tissue>
    </source>
</reference>
<feature type="region of interest" description="Disordered" evidence="1">
    <location>
        <begin position="122"/>
        <end position="156"/>
    </location>
</feature>
<sequence>MITSGSEDNNIPNNINSLRNFSNHARCGDGDDDDKPRSGGCGTSCDGGDTPGVTKREGTPNIERRSKVLRSYVILVIFYFLIEFATPEKLGRRSENNKVLIDLVQVEVDDFQSTATKLASVQDTEDGIITESSPSPLPEPRRGSNKNNKKAKKPSNIVKSYHQNRGDFSDATTSSSSKEFLTQLFTKWMSFGPTEMTASSSSSYMGKSLTGYQKYRVIEWLSSKVKEWWSQYESSTGRTFLLAPLLTAIPMMAVEILAIGSLGVFAPAFMILAVVLFPLLLIGFIIFI</sequence>
<feature type="compositionally biased region" description="Basic residues" evidence="1">
    <location>
        <begin position="143"/>
        <end position="153"/>
    </location>
</feature>
<proteinExistence type="predicted"/>
<dbReference type="Proteomes" id="UP000198287">
    <property type="component" value="Unassembled WGS sequence"/>
</dbReference>